<dbReference type="InterPro" id="IPR013024">
    <property type="entry name" value="GGCT-like"/>
</dbReference>
<name>A0ABQ9IW07_9CUCU</name>
<protein>
    <recommendedName>
        <fullName evidence="1">Gamma-glutamylcyclotransferase AIG2-like domain-containing protein</fullName>
    </recommendedName>
</protein>
<dbReference type="EMBL" id="JAPWTJ010002209">
    <property type="protein sequence ID" value="KAJ8967332.1"/>
    <property type="molecule type" value="Genomic_DNA"/>
</dbReference>
<organism evidence="2 3">
    <name type="scientific">Molorchus minor</name>
    <dbReference type="NCBI Taxonomy" id="1323400"/>
    <lineage>
        <taxon>Eukaryota</taxon>
        <taxon>Metazoa</taxon>
        <taxon>Ecdysozoa</taxon>
        <taxon>Arthropoda</taxon>
        <taxon>Hexapoda</taxon>
        <taxon>Insecta</taxon>
        <taxon>Pterygota</taxon>
        <taxon>Neoptera</taxon>
        <taxon>Endopterygota</taxon>
        <taxon>Coleoptera</taxon>
        <taxon>Polyphaga</taxon>
        <taxon>Cucujiformia</taxon>
        <taxon>Chrysomeloidea</taxon>
        <taxon>Cerambycidae</taxon>
        <taxon>Lamiinae</taxon>
        <taxon>Monochamini</taxon>
        <taxon>Molorchus</taxon>
    </lineage>
</organism>
<gene>
    <name evidence="2" type="ORF">NQ317_001266</name>
</gene>
<comment type="caution">
    <text evidence="2">The sequence shown here is derived from an EMBL/GenBank/DDBJ whole genome shotgun (WGS) entry which is preliminary data.</text>
</comment>
<evidence type="ECO:0000313" key="3">
    <source>
        <dbReference type="Proteomes" id="UP001162164"/>
    </source>
</evidence>
<dbReference type="InterPro" id="IPR009288">
    <property type="entry name" value="AIG2-like_dom"/>
</dbReference>
<dbReference type="InterPro" id="IPR036568">
    <property type="entry name" value="GGCT-like_sf"/>
</dbReference>
<accession>A0ABQ9IW07</accession>
<dbReference type="CDD" id="cd06661">
    <property type="entry name" value="GGCT_like"/>
    <property type="match status" value="1"/>
</dbReference>
<keyword evidence="3" id="KW-1185">Reference proteome</keyword>
<proteinExistence type="predicted"/>
<feature type="domain" description="Gamma-glutamylcyclotransferase AIG2-like" evidence="1">
    <location>
        <begin position="50"/>
        <end position="109"/>
    </location>
</feature>
<dbReference type="Proteomes" id="UP001162164">
    <property type="component" value="Unassembled WGS sequence"/>
</dbReference>
<evidence type="ECO:0000259" key="1">
    <source>
        <dbReference type="Pfam" id="PF06094"/>
    </source>
</evidence>
<sequence>MNIYYFILWSDFDMSTFLTNSQNSIFEFMIMKTLTKYLFMIVQPSFFLHRTRNLCQREVYETDDNVLADLDELENHPNYYIRELRDFIPLNGGNTNQTIIAWVYVLKNFKRELLNEP</sequence>
<dbReference type="SUPFAM" id="SSF110857">
    <property type="entry name" value="Gamma-glutamyl cyclotransferase-like"/>
    <property type="match status" value="1"/>
</dbReference>
<dbReference type="Gene3D" id="3.10.490.10">
    <property type="entry name" value="Gamma-glutamyl cyclotransferase-like"/>
    <property type="match status" value="1"/>
</dbReference>
<evidence type="ECO:0000313" key="2">
    <source>
        <dbReference type="EMBL" id="KAJ8967332.1"/>
    </source>
</evidence>
<reference evidence="2" key="1">
    <citation type="journal article" date="2023" name="Insect Mol. Biol.">
        <title>Genome sequencing provides insights into the evolution of gene families encoding plant cell wall-degrading enzymes in longhorned beetles.</title>
        <authorList>
            <person name="Shin N.R."/>
            <person name="Okamura Y."/>
            <person name="Kirsch R."/>
            <person name="Pauchet Y."/>
        </authorList>
    </citation>
    <scope>NUCLEOTIDE SEQUENCE</scope>
    <source>
        <strain evidence="2">MMC_N1</strain>
    </source>
</reference>
<dbReference type="Pfam" id="PF06094">
    <property type="entry name" value="GGACT"/>
    <property type="match status" value="1"/>
</dbReference>